<evidence type="ECO:0008006" key="3">
    <source>
        <dbReference type="Google" id="ProtNLM"/>
    </source>
</evidence>
<dbReference type="NCBIfam" id="TIGR01484">
    <property type="entry name" value="HAD-SF-IIB"/>
    <property type="match status" value="1"/>
</dbReference>
<dbReference type="PROSITE" id="PS01229">
    <property type="entry name" value="COF_2"/>
    <property type="match status" value="1"/>
</dbReference>
<dbReference type="eggNOG" id="COG0561">
    <property type="taxonomic scope" value="Bacteria"/>
</dbReference>
<evidence type="ECO:0000313" key="2">
    <source>
        <dbReference type="Proteomes" id="UP000182508"/>
    </source>
</evidence>
<dbReference type="NCBIfam" id="TIGR00099">
    <property type="entry name" value="Cof-subfamily"/>
    <property type="match status" value="1"/>
</dbReference>
<dbReference type="EMBL" id="FMXP01000014">
    <property type="protein sequence ID" value="SDB23292.1"/>
    <property type="molecule type" value="Genomic_DNA"/>
</dbReference>
<dbReference type="STRING" id="439219.SAMN02910293_01160"/>
<dbReference type="Proteomes" id="UP000182508">
    <property type="component" value="Unassembled WGS sequence"/>
</dbReference>
<sequence length="263" mass="29132">MVKIIFSDIDGTLINSDFKVTEKTKSAIGQAINQGMTFVPVSARMPEAIKPIIDTIGIKTPIISYNGALVQTEDDETITSSPMETEIALELCHFIQKNHPQIAWNIYSYHDWYGMDRSNDWIQREEEIVGVLSHEAELSALEDLEAVHKVLLMGNPDLIAPLEISLKELYPDLSIAKSAPYFIEIMAQGIRKGEAVKTFADYLSVAIEDTIAFGDNFNDLDMLQTVGKGFVMSNGPKEVQDAIGNITADHNHDGIALVLSDYL</sequence>
<evidence type="ECO:0000313" key="1">
    <source>
        <dbReference type="EMBL" id="SDB23292.1"/>
    </source>
</evidence>
<dbReference type="SUPFAM" id="SSF56784">
    <property type="entry name" value="HAD-like"/>
    <property type="match status" value="1"/>
</dbReference>
<dbReference type="RefSeq" id="WP_074486000.1">
    <property type="nucleotide sequence ID" value="NZ_FMXP01000014.1"/>
</dbReference>
<organism evidence="1 2">
    <name type="scientific">Streptococcus henryi</name>
    <dbReference type="NCBI Taxonomy" id="439219"/>
    <lineage>
        <taxon>Bacteria</taxon>
        <taxon>Bacillati</taxon>
        <taxon>Bacillota</taxon>
        <taxon>Bacilli</taxon>
        <taxon>Lactobacillales</taxon>
        <taxon>Streptococcaceae</taxon>
        <taxon>Streptococcus</taxon>
    </lineage>
</organism>
<dbReference type="AlphaFoldDB" id="A0A1G6BRQ7"/>
<name>A0A1G6BRQ7_9STRE</name>
<dbReference type="GO" id="GO:0000287">
    <property type="term" value="F:magnesium ion binding"/>
    <property type="evidence" value="ECO:0007669"/>
    <property type="project" value="TreeGrafter"/>
</dbReference>
<dbReference type="InterPro" id="IPR036412">
    <property type="entry name" value="HAD-like_sf"/>
</dbReference>
<protein>
    <recommendedName>
        <fullName evidence="3">Cof subfamily of IIB subfamily of haloacid dehalogenase superfamily/HAD-superfamily hydrolase, subfamily IIB</fullName>
    </recommendedName>
</protein>
<dbReference type="Pfam" id="PF08282">
    <property type="entry name" value="Hydrolase_3"/>
    <property type="match status" value="1"/>
</dbReference>
<dbReference type="InterPro" id="IPR000150">
    <property type="entry name" value="Cof"/>
</dbReference>
<keyword evidence="2" id="KW-1185">Reference proteome</keyword>
<dbReference type="GO" id="GO:0016791">
    <property type="term" value="F:phosphatase activity"/>
    <property type="evidence" value="ECO:0007669"/>
    <property type="project" value="TreeGrafter"/>
</dbReference>
<dbReference type="InterPro" id="IPR006379">
    <property type="entry name" value="HAD-SF_hydro_IIB"/>
</dbReference>
<dbReference type="SFLD" id="SFLDG01140">
    <property type="entry name" value="C2.B:_Phosphomannomutase_and_P"/>
    <property type="match status" value="1"/>
</dbReference>
<dbReference type="Gene3D" id="3.30.1240.10">
    <property type="match status" value="1"/>
</dbReference>
<dbReference type="PANTHER" id="PTHR10000">
    <property type="entry name" value="PHOSPHOSERINE PHOSPHATASE"/>
    <property type="match status" value="1"/>
</dbReference>
<gene>
    <name evidence="1" type="ORF">SAMN02910293_01160</name>
</gene>
<reference evidence="1 2" key="1">
    <citation type="submission" date="2016-10" db="EMBL/GenBank/DDBJ databases">
        <authorList>
            <person name="de Groot N.N."/>
        </authorList>
    </citation>
    <scope>NUCLEOTIDE SEQUENCE [LARGE SCALE GENOMIC DNA]</scope>
    <source>
        <strain evidence="1 2">A-4</strain>
    </source>
</reference>
<accession>A0A1G6BRQ7</accession>
<dbReference type="Gene3D" id="3.40.50.1000">
    <property type="entry name" value="HAD superfamily/HAD-like"/>
    <property type="match status" value="1"/>
</dbReference>
<dbReference type="GO" id="GO:0005829">
    <property type="term" value="C:cytosol"/>
    <property type="evidence" value="ECO:0007669"/>
    <property type="project" value="TreeGrafter"/>
</dbReference>
<dbReference type="PANTHER" id="PTHR10000:SF8">
    <property type="entry name" value="HAD SUPERFAMILY HYDROLASE-LIKE, TYPE 3"/>
    <property type="match status" value="1"/>
</dbReference>
<dbReference type="InterPro" id="IPR023214">
    <property type="entry name" value="HAD_sf"/>
</dbReference>
<dbReference type="CDD" id="cd07516">
    <property type="entry name" value="HAD_Pase"/>
    <property type="match status" value="1"/>
</dbReference>
<proteinExistence type="predicted"/>
<dbReference type="SFLD" id="SFLDS00003">
    <property type="entry name" value="Haloacid_Dehalogenase"/>
    <property type="match status" value="1"/>
</dbReference>